<dbReference type="OrthoDB" id="185373at2759"/>
<dbReference type="FunFam" id="1.25.40.10:FF:000344">
    <property type="entry name" value="Pentatricopeptide repeat-containing protein"/>
    <property type="match status" value="1"/>
</dbReference>
<dbReference type="InterPro" id="IPR002885">
    <property type="entry name" value="PPR_rpt"/>
</dbReference>
<evidence type="ECO:0000313" key="4">
    <source>
        <dbReference type="EMBL" id="CAH9106767.1"/>
    </source>
</evidence>
<dbReference type="PROSITE" id="PS51375">
    <property type="entry name" value="PPR"/>
    <property type="match status" value="5"/>
</dbReference>
<dbReference type="Proteomes" id="UP001152484">
    <property type="component" value="Unassembled WGS sequence"/>
</dbReference>
<name>A0A9P0ZQ67_CUSEU</name>
<dbReference type="Pfam" id="PF13041">
    <property type="entry name" value="PPR_2"/>
    <property type="match status" value="2"/>
</dbReference>
<comment type="caution">
    <text evidence="3">The sequence shown here is derived from an EMBL/GenBank/DDBJ whole genome shotgun (WGS) entry which is preliminary data.</text>
</comment>
<feature type="repeat" description="PPR" evidence="2">
    <location>
        <begin position="345"/>
        <end position="379"/>
    </location>
</feature>
<dbReference type="GO" id="GO:0009451">
    <property type="term" value="P:RNA modification"/>
    <property type="evidence" value="ECO:0007669"/>
    <property type="project" value="InterPro"/>
</dbReference>
<dbReference type="EMBL" id="CAMAPE010000050">
    <property type="protein sequence ID" value="CAH9106764.1"/>
    <property type="molecule type" value="Genomic_DNA"/>
</dbReference>
<dbReference type="InterPro" id="IPR046848">
    <property type="entry name" value="E_motif"/>
</dbReference>
<dbReference type="Pfam" id="PF12854">
    <property type="entry name" value="PPR_1"/>
    <property type="match status" value="1"/>
</dbReference>
<dbReference type="FunFam" id="1.25.40.10:FF:000442">
    <property type="entry name" value="Pentatricopeptide repeat-containing protein At3g49710"/>
    <property type="match status" value="1"/>
</dbReference>
<dbReference type="Gene3D" id="1.25.40.10">
    <property type="entry name" value="Tetratricopeptide repeat domain"/>
    <property type="match status" value="4"/>
</dbReference>
<dbReference type="Pfam" id="PF20431">
    <property type="entry name" value="E_motif"/>
    <property type="match status" value="1"/>
</dbReference>
<gene>
    <name evidence="3" type="ORF">CEURO_LOCUS17441</name>
    <name evidence="4" type="ORF">CEURO_LOCUS17443</name>
</gene>
<accession>A0A9P0ZQ67</accession>
<organism evidence="3 5">
    <name type="scientific">Cuscuta europaea</name>
    <name type="common">European dodder</name>
    <dbReference type="NCBI Taxonomy" id="41803"/>
    <lineage>
        <taxon>Eukaryota</taxon>
        <taxon>Viridiplantae</taxon>
        <taxon>Streptophyta</taxon>
        <taxon>Embryophyta</taxon>
        <taxon>Tracheophyta</taxon>
        <taxon>Spermatophyta</taxon>
        <taxon>Magnoliopsida</taxon>
        <taxon>eudicotyledons</taxon>
        <taxon>Gunneridae</taxon>
        <taxon>Pentapetalae</taxon>
        <taxon>asterids</taxon>
        <taxon>lamiids</taxon>
        <taxon>Solanales</taxon>
        <taxon>Convolvulaceae</taxon>
        <taxon>Cuscuteae</taxon>
        <taxon>Cuscuta</taxon>
        <taxon>Cuscuta subgen. Cuscuta</taxon>
    </lineage>
</organism>
<feature type="repeat" description="PPR" evidence="2">
    <location>
        <begin position="212"/>
        <end position="242"/>
    </location>
</feature>
<feature type="repeat" description="PPR" evidence="2">
    <location>
        <begin position="314"/>
        <end position="344"/>
    </location>
</feature>
<sequence>MQSTEPISCAPAQRYSTLLTICIRTKDFKLGSLIHSRLIKTALTFSTFLSNRLIEMYSKCGFIESSQKVFNELPSKNPHSWNTMISACSQTGRIENALQLLDEMPEPNLVTYNSVISGLVRHGHFQKTISLFQLIQTRCKNEVLMDGFTTVSLVNMCGCLGALKQLCQLHGAAIVFGLESNIVVCNALIGAYGKCHLPETSHSIFSQMHDKDVVSWTSMLVTYVQTSRMEEACQIFNEMPVRNEVSWSALIGGFARNGEGQKALSLFREMQEEGSIPPNAFTCVSLLSACANIAVIDQGKQVHGQIIRNWHLSNVYTFNALMDVYCKCGDMTSAITLFEMSPGKDTVTWNSLICGLAQNGHGEKSLSIFKRMIAANVKLNSVTFLGALSACSHCGLQSEGFEILNLMERDYGIIPSLDHYSIMIDLLGRKNRLMEAMELIERGANHHVGMWGALLGACRVHGNLELCKRAAEALFQLEPENTARYVMLSNIYAAAGMWDNAGKIRMHIDEGRLYKDAAYSWIEINNVRHKFVAKDHSFSRTDEIQELLHKLASHLRDAGHIPNSIAPS</sequence>
<evidence type="ECO:0000256" key="1">
    <source>
        <dbReference type="ARBA" id="ARBA00022737"/>
    </source>
</evidence>
<evidence type="ECO:0000313" key="5">
    <source>
        <dbReference type="Proteomes" id="UP001152484"/>
    </source>
</evidence>
<dbReference type="SUPFAM" id="SSF48452">
    <property type="entry name" value="TPR-like"/>
    <property type="match status" value="1"/>
</dbReference>
<keyword evidence="5" id="KW-1185">Reference proteome</keyword>
<evidence type="ECO:0000313" key="3">
    <source>
        <dbReference type="EMBL" id="CAH9106764.1"/>
    </source>
</evidence>
<proteinExistence type="predicted"/>
<dbReference type="NCBIfam" id="TIGR00756">
    <property type="entry name" value="PPR"/>
    <property type="match status" value="7"/>
</dbReference>
<feature type="repeat" description="PPR" evidence="2">
    <location>
        <begin position="77"/>
        <end position="111"/>
    </location>
</feature>
<feature type="repeat" description="PPR" evidence="2">
    <location>
        <begin position="243"/>
        <end position="277"/>
    </location>
</feature>
<dbReference type="InterPro" id="IPR046960">
    <property type="entry name" value="PPR_At4g14850-like_plant"/>
</dbReference>
<protein>
    <submittedName>
        <fullName evidence="3">Uncharacterized protein</fullName>
    </submittedName>
</protein>
<dbReference type="PANTHER" id="PTHR47926:SF346">
    <property type="entry name" value="PENTATRICOPEPTIDE REPEAT-CONTAINING PROTEIN"/>
    <property type="match status" value="1"/>
</dbReference>
<dbReference type="FunFam" id="1.25.40.10:FF:000280">
    <property type="entry name" value="Pentatricopeptide repeat-containing protein"/>
    <property type="match status" value="1"/>
</dbReference>
<dbReference type="InterPro" id="IPR011990">
    <property type="entry name" value="TPR-like_helical_dom_sf"/>
</dbReference>
<dbReference type="Pfam" id="PF01535">
    <property type="entry name" value="PPR"/>
    <property type="match status" value="6"/>
</dbReference>
<dbReference type="EMBL" id="CAMAPE010000050">
    <property type="protein sequence ID" value="CAH9106767.1"/>
    <property type="molecule type" value="Genomic_DNA"/>
</dbReference>
<dbReference type="GO" id="GO:0003723">
    <property type="term" value="F:RNA binding"/>
    <property type="evidence" value="ECO:0007669"/>
    <property type="project" value="InterPro"/>
</dbReference>
<dbReference type="PANTHER" id="PTHR47926">
    <property type="entry name" value="PENTATRICOPEPTIDE REPEAT-CONTAINING PROTEIN"/>
    <property type="match status" value="1"/>
</dbReference>
<keyword evidence="1" id="KW-0677">Repeat</keyword>
<dbReference type="AlphaFoldDB" id="A0A9P0ZQ67"/>
<reference evidence="3" key="1">
    <citation type="submission" date="2022-07" db="EMBL/GenBank/DDBJ databases">
        <authorList>
            <person name="Macas J."/>
            <person name="Novak P."/>
            <person name="Neumann P."/>
        </authorList>
    </citation>
    <scope>NUCLEOTIDE SEQUENCE</scope>
</reference>
<evidence type="ECO:0000256" key="2">
    <source>
        <dbReference type="PROSITE-ProRule" id="PRU00708"/>
    </source>
</evidence>